<keyword evidence="6" id="KW-0812">Transmembrane</keyword>
<dbReference type="FunFam" id="1.10.287.130:FF:000001">
    <property type="entry name" value="Two-component sensor histidine kinase"/>
    <property type="match status" value="1"/>
</dbReference>
<evidence type="ECO:0000256" key="3">
    <source>
        <dbReference type="ARBA" id="ARBA00012438"/>
    </source>
</evidence>
<dbReference type="PRINTS" id="PR00344">
    <property type="entry name" value="BCTRLSENSOR"/>
</dbReference>
<dbReference type="Pfam" id="PF08447">
    <property type="entry name" value="PAS_3"/>
    <property type="match status" value="1"/>
</dbReference>
<dbReference type="EMBL" id="JALJEJ010000002">
    <property type="protein sequence ID" value="MCJ8209251.1"/>
    <property type="molecule type" value="Genomic_DNA"/>
</dbReference>
<evidence type="ECO:0000256" key="11">
    <source>
        <dbReference type="ARBA" id="ARBA00023012"/>
    </source>
</evidence>
<evidence type="ECO:0000259" key="15">
    <source>
        <dbReference type="PROSITE" id="PS50112"/>
    </source>
</evidence>
<dbReference type="GO" id="GO:0016020">
    <property type="term" value="C:membrane"/>
    <property type="evidence" value="ECO:0007669"/>
    <property type="project" value="UniProtKB-SubCell"/>
</dbReference>
<dbReference type="InterPro" id="IPR013655">
    <property type="entry name" value="PAS_fold_3"/>
</dbReference>
<evidence type="ECO:0000313" key="16">
    <source>
        <dbReference type="EMBL" id="MCJ8209251.1"/>
    </source>
</evidence>
<gene>
    <name evidence="16" type="ORF">MUY27_05995</name>
</gene>
<feature type="domain" description="PAS" evidence="15">
    <location>
        <begin position="359"/>
        <end position="429"/>
    </location>
</feature>
<dbReference type="Proteomes" id="UP001139450">
    <property type="component" value="Unassembled WGS sequence"/>
</dbReference>
<dbReference type="PANTHER" id="PTHR42878">
    <property type="entry name" value="TWO-COMPONENT HISTIDINE KINASE"/>
    <property type="match status" value="1"/>
</dbReference>
<dbReference type="CDD" id="cd00130">
    <property type="entry name" value="PAS"/>
    <property type="match status" value="1"/>
</dbReference>
<evidence type="ECO:0000256" key="5">
    <source>
        <dbReference type="ARBA" id="ARBA00022679"/>
    </source>
</evidence>
<comment type="catalytic activity">
    <reaction evidence="1">
        <text>ATP + protein L-histidine = ADP + protein N-phospho-L-histidine.</text>
        <dbReference type="EC" id="2.7.13.3"/>
    </reaction>
</comment>
<keyword evidence="9" id="KW-0067">ATP-binding</keyword>
<keyword evidence="12" id="KW-0472">Membrane</keyword>
<evidence type="ECO:0000256" key="1">
    <source>
        <dbReference type="ARBA" id="ARBA00000085"/>
    </source>
</evidence>
<dbReference type="InterPro" id="IPR001610">
    <property type="entry name" value="PAC"/>
</dbReference>
<dbReference type="PROSITE" id="PS50109">
    <property type="entry name" value="HIS_KIN"/>
    <property type="match status" value="1"/>
</dbReference>
<keyword evidence="8 16" id="KW-0418">Kinase</keyword>
<dbReference type="RefSeq" id="WP_245129080.1">
    <property type="nucleotide sequence ID" value="NZ_JALJEJ010000002.1"/>
</dbReference>
<evidence type="ECO:0000256" key="6">
    <source>
        <dbReference type="ARBA" id="ARBA00022692"/>
    </source>
</evidence>
<dbReference type="GO" id="GO:0000155">
    <property type="term" value="F:phosphorelay sensor kinase activity"/>
    <property type="evidence" value="ECO:0007669"/>
    <property type="project" value="InterPro"/>
</dbReference>
<dbReference type="SMART" id="SM00086">
    <property type="entry name" value="PAC"/>
    <property type="match status" value="1"/>
</dbReference>
<dbReference type="InterPro" id="IPR035965">
    <property type="entry name" value="PAS-like_dom_sf"/>
</dbReference>
<name>A0A9X2B898_9SPHI</name>
<dbReference type="SUPFAM" id="SSF55874">
    <property type="entry name" value="ATPase domain of HSP90 chaperone/DNA topoisomerase II/histidine kinase"/>
    <property type="match status" value="1"/>
</dbReference>
<dbReference type="GO" id="GO:0007234">
    <property type="term" value="P:osmosensory signaling via phosphorelay pathway"/>
    <property type="evidence" value="ECO:0007669"/>
    <property type="project" value="TreeGrafter"/>
</dbReference>
<evidence type="ECO:0000256" key="8">
    <source>
        <dbReference type="ARBA" id="ARBA00022777"/>
    </source>
</evidence>
<evidence type="ECO:0000259" key="14">
    <source>
        <dbReference type="PROSITE" id="PS50109"/>
    </source>
</evidence>
<dbReference type="GO" id="GO:0030295">
    <property type="term" value="F:protein kinase activator activity"/>
    <property type="evidence" value="ECO:0007669"/>
    <property type="project" value="TreeGrafter"/>
</dbReference>
<dbReference type="Pfam" id="PF00512">
    <property type="entry name" value="HisKA"/>
    <property type="match status" value="1"/>
</dbReference>
<dbReference type="GO" id="GO:0005524">
    <property type="term" value="F:ATP binding"/>
    <property type="evidence" value="ECO:0007669"/>
    <property type="project" value="UniProtKB-KW"/>
</dbReference>
<comment type="caution">
    <text evidence="16">The sequence shown here is derived from an EMBL/GenBank/DDBJ whole genome shotgun (WGS) entry which is preliminary data.</text>
</comment>
<evidence type="ECO:0000256" key="9">
    <source>
        <dbReference type="ARBA" id="ARBA00022840"/>
    </source>
</evidence>
<comment type="subcellular location">
    <subcellularLocation>
        <location evidence="2">Membrane</location>
        <topology evidence="2">Multi-pass membrane protein</topology>
    </subcellularLocation>
</comment>
<dbReference type="NCBIfam" id="TIGR00229">
    <property type="entry name" value="sensory_box"/>
    <property type="match status" value="1"/>
</dbReference>
<dbReference type="SMART" id="SM00387">
    <property type="entry name" value="HATPase_c"/>
    <property type="match status" value="1"/>
</dbReference>
<keyword evidence="17" id="KW-1185">Reference proteome</keyword>
<feature type="coiled-coil region" evidence="13">
    <location>
        <begin position="314"/>
        <end position="341"/>
    </location>
</feature>
<dbReference type="InterPro" id="IPR003594">
    <property type="entry name" value="HATPase_dom"/>
</dbReference>
<keyword evidence="13" id="KW-0175">Coiled coil</keyword>
<dbReference type="InterPro" id="IPR005467">
    <property type="entry name" value="His_kinase_dom"/>
</dbReference>
<dbReference type="InterPro" id="IPR004358">
    <property type="entry name" value="Sig_transdc_His_kin-like_C"/>
</dbReference>
<dbReference type="FunFam" id="3.30.450.20:FF:000099">
    <property type="entry name" value="Sensory box sensor histidine kinase"/>
    <property type="match status" value="1"/>
</dbReference>
<dbReference type="InterPro" id="IPR036890">
    <property type="entry name" value="HATPase_C_sf"/>
</dbReference>
<dbReference type="GO" id="GO:0000156">
    <property type="term" value="F:phosphorelay response regulator activity"/>
    <property type="evidence" value="ECO:0007669"/>
    <property type="project" value="TreeGrafter"/>
</dbReference>
<sequence length="840" mass="95335">MSDTYPFLQGGGKMGELIRAKDWSATMLGSPESWSDSLKYAASISLNSGFPIAIYWGSDFTLLYNDAWSSIPGNKHPWALGNPGAVVWPEIWAGLDEQFNSVLNSGNSIRQPDALLLMHRYGYTEECYFDYTLSPIVAADGSIGGVFNAVIETTYRFINARRNLTLQALLQRLNFPQTVKEGLRVVTEILEAAELDIPFFLIYSGAKQSDENPQLTAFSESGRKLAGVLWPKTDDVLKGESVVLQLADHPSIPLIESNYWSEALAEVCLVPLIRDDSLIIGYAVLGVSPRKRLDEDYLNFLDTVGLHTGTIVNNAYAKERSQEYEEELGATNEELTAINEELYVTQEQLRGSLERIEESEASLRFMLDAIPQHVWTATPDGVFDYVNLVMARDFGEMGKTVAEYGLRKFIHPDDIDESQQRWQNSLDAGIEYTMEHRLRMHDGVYQWHLTRALPFIEDGEIKSWIGTNTNIEQQKANEQRKDEFLSIASHELKTPLTSIKAFNQLMQRENDGEKLRNFIVKSADHVRRLEKLISDLLDVTKINAGKMTYNMEPFRFDEMLLDTVQAAQLAATGYDLEIKVNTEVMLTGDHLRLEQVINNFLTNAIKYSPDSKKIIIKSEIEEGEVVFSVKDFGIGIAKAHLDRLFERYYRVDNTAMRFEGLGLGLFISSEILRRHHGSFWIDSEEGKGSTFYFRLPLKQEVAHGELVLKSVHRYESKHLSIFYNAHQQWLEADWKGFQNFETVKEGCMAILDRIRKNNCGKLLNDNRRVLGTWSEASEWVGMEWFPLAEEAGLKYVAWIVSPSAFSQLSAQKSVDVKQGNIIAQFFTDSKEAEAWLSGVV</sequence>
<dbReference type="SUPFAM" id="SSF47384">
    <property type="entry name" value="Homodimeric domain of signal transducing histidine kinase"/>
    <property type="match status" value="1"/>
</dbReference>
<accession>A0A9X2B898</accession>
<dbReference type="InterPro" id="IPR003661">
    <property type="entry name" value="HisK_dim/P_dom"/>
</dbReference>
<reference evidence="16" key="1">
    <citation type="submission" date="2022-04" db="EMBL/GenBank/DDBJ databases">
        <title>Mucilaginibacter sp. RS28 isolated from freshwater.</title>
        <authorList>
            <person name="Ko S.-R."/>
        </authorList>
    </citation>
    <scope>NUCLEOTIDE SEQUENCE</scope>
    <source>
        <strain evidence="16">RS28</strain>
    </source>
</reference>
<dbReference type="PROSITE" id="PS50112">
    <property type="entry name" value="PAS"/>
    <property type="match status" value="1"/>
</dbReference>
<feature type="domain" description="Histidine kinase" evidence="14">
    <location>
        <begin position="487"/>
        <end position="699"/>
    </location>
</feature>
<keyword evidence="5" id="KW-0808">Transferase</keyword>
<evidence type="ECO:0000256" key="12">
    <source>
        <dbReference type="ARBA" id="ARBA00023136"/>
    </source>
</evidence>
<evidence type="ECO:0000313" key="17">
    <source>
        <dbReference type="Proteomes" id="UP001139450"/>
    </source>
</evidence>
<dbReference type="Pfam" id="PF02518">
    <property type="entry name" value="HATPase_c"/>
    <property type="match status" value="1"/>
</dbReference>
<dbReference type="AlphaFoldDB" id="A0A9X2B898"/>
<dbReference type="Gene3D" id="1.10.287.130">
    <property type="match status" value="1"/>
</dbReference>
<keyword evidence="4" id="KW-0597">Phosphoprotein</keyword>
<dbReference type="Gene3D" id="3.30.450.20">
    <property type="entry name" value="PAS domain"/>
    <property type="match status" value="2"/>
</dbReference>
<proteinExistence type="predicted"/>
<dbReference type="InterPro" id="IPR000014">
    <property type="entry name" value="PAS"/>
</dbReference>
<evidence type="ECO:0000256" key="13">
    <source>
        <dbReference type="SAM" id="Coils"/>
    </source>
</evidence>
<evidence type="ECO:0000256" key="2">
    <source>
        <dbReference type="ARBA" id="ARBA00004141"/>
    </source>
</evidence>
<dbReference type="SMART" id="SM00388">
    <property type="entry name" value="HisKA"/>
    <property type="match status" value="1"/>
</dbReference>
<evidence type="ECO:0000256" key="10">
    <source>
        <dbReference type="ARBA" id="ARBA00022989"/>
    </source>
</evidence>
<dbReference type="InterPro" id="IPR050351">
    <property type="entry name" value="BphY/WalK/GraS-like"/>
</dbReference>
<dbReference type="Gene3D" id="3.30.565.10">
    <property type="entry name" value="Histidine kinase-like ATPase, C-terminal domain"/>
    <property type="match status" value="1"/>
</dbReference>
<keyword evidence="11" id="KW-0902">Two-component regulatory system</keyword>
<dbReference type="InterPro" id="IPR036097">
    <property type="entry name" value="HisK_dim/P_sf"/>
</dbReference>
<dbReference type="SUPFAM" id="SSF55785">
    <property type="entry name" value="PYP-like sensor domain (PAS domain)"/>
    <property type="match status" value="2"/>
</dbReference>
<dbReference type="FunFam" id="3.30.565.10:FF:000006">
    <property type="entry name" value="Sensor histidine kinase WalK"/>
    <property type="match status" value="1"/>
</dbReference>
<keyword evidence="7" id="KW-0547">Nucleotide-binding</keyword>
<evidence type="ECO:0000256" key="7">
    <source>
        <dbReference type="ARBA" id="ARBA00022741"/>
    </source>
</evidence>
<organism evidence="16 17">
    <name type="scientific">Mucilaginibacter straminoryzae</name>
    <dbReference type="NCBI Taxonomy" id="2932774"/>
    <lineage>
        <taxon>Bacteria</taxon>
        <taxon>Pseudomonadati</taxon>
        <taxon>Bacteroidota</taxon>
        <taxon>Sphingobacteriia</taxon>
        <taxon>Sphingobacteriales</taxon>
        <taxon>Sphingobacteriaceae</taxon>
        <taxon>Mucilaginibacter</taxon>
    </lineage>
</organism>
<evidence type="ECO:0000256" key="4">
    <source>
        <dbReference type="ARBA" id="ARBA00022553"/>
    </source>
</evidence>
<keyword evidence="10" id="KW-1133">Transmembrane helix</keyword>
<dbReference type="PANTHER" id="PTHR42878:SF7">
    <property type="entry name" value="SENSOR HISTIDINE KINASE GLRK"/>
    <property type="match status" value="1"/>
</dbReference>
<dbReference type="EC" id="2.7.13.3" evidence="3"/>
<protein>
    <recommendedName>
        <fullName evidence="3">histidine kinase</fullName>
        <ecNumber evidence="3">2.7.13.3</ecNumber>
    </recommendedName>
</protein>
<dbReference type="CDD" id="cd00082">
    <property type="entry name" value="HisKA"/>
    <property type="match status" value="1"/>
</dbReference>